<dbReference type="PANTHER" id="PTHR24559:SF457">
    <property type="entry name" value="RNA-DIRECTED DNA POLYMERASE HOMOLOG"/>
    <property type="match status" value="1"/>
</dbReference>
<evidence type="ECO:0000313" key="2">
    <source>
        <dbReference type="EMBL" id="KAI5411199.1"/>
    </source>
</evidence>
<evidence type="ECO:0000259" key="1">
    <source>
        <dbReference type="Pfam" id="PF00078"/>
    </source>
</evidence>
<dbReference type="InterPro" id="IPR053134">
    <property type="entry name" value="RNA-dir_DNA_polymerase"/>
</dbReference>
<dbReference type="Gramene" id="Psat05G0636400-T1">
    <property type="protein sequence ID" value="KAI5411199.1"/>
    <property type="gene ID" value="KIW84_056364"/>
</dbReference>
<organism evidence="2 3">
    <name type="scientific">Pisum sativum</name>
    <name type="common">Garden pea</name>
    <name type="synonym">Lathyrus oleraceus</name>
    <dbReference type="NCBI Taxonomy" id="3888"/>
    <lineage>
        <taxon>Eukaryota</taxon>
        <taxon>Viridiplantae</taxon>
        <taxon>Streptophyta</taxon>
        <taxon>Embryophyta</taxon>
        <taxon>Tracheophyta</taxon>
        <taxon>Spermatophyta</taxon>
        <taxon>Magnoliopsida</taxon>
        <taxon>eudicotyledons</taxon>
        <taxon>Gunneridae</taxon>
        <taxon>Pentapetalae</taxon>
        <taxon>rosids</taxon>
        <taxon>fabids</taxon>
        <taxon>Fabales</taxon>
        <taxon>Fabaceae</taxon>
        <taxon>Papilionoideae</taxon>
        <taxon>50 kb inversion clade</taxon>
        <taxon>NPAAA clade</taxon>
        <taxon>Hologalegina</taxon>
        <taxon>IRL clade</taxon>
        <taxon>Fabeae</taxon>
        <taxon>Lathyrus</taxon>
    </lineage>
</organism>
<dbReference type="Pfam" id="PF00078">
    <property type="entry name" value="RVT_1"/>
    <property type="match status" value="1"/>
</dbReference>
<dbReference type="InterPro" id="IPR043502">
    <property type="entry name" value="DNA/RNA_pol_sf"/>
</dbReference>
<comment type="caution">
    <text evidence="2">The sequence shown here is derived from an EMBL/GenBank/DDBJ whole genome shotgun (WGS) entry which is preliminary data.</text>
</comment>
<evidence type="ECO:0000313" key="3">
    <source>
        <dbReference type="Proteomes" id="UP001058974"/>
    </source>
</evidence>
<dbReference type="Gene3D" id="3.10.10.10">
    <property type="entry name" value="HIV Type 1 Reverse Transcriptase, subunit A, domain 1"/>
    <property type="match status" value="1"/>
</dbReference>
<feature type="domain" description="Reverse transcriptase" evidence="1">
    <location>
        <begin position="175"/>
        <end position="260"/>
    </location>
</feature>
<sequence length="296" mass="33887">MNQHSCRCDHSPDLIDNNPVTPLYDFDNPIYHGEEEDEEDCELSGELARLLKQEEKVIQPHEEKIEVVNLGTDEVKKEVKIGAALEESVKSRLVVLLKEYVDIFAWSYQDMPGLDTDIVVHKLPLRADCPPVKQKLRRTRPDMAMKIKEEVQKQWDAGFLAVTNYPPWVANIVPVPKKDGKVRMCVDYRDLNRASPKDDFPLPHIDVLVDNTAQFSVFSFMDGFSGYNQIKMSPDDMEKTTFITPWGTFCYKVMPFSLKNADRRGAFGRSGQVVRPAETVQTKVESEQVHVRSTVR</sequence>
<dbReference type="PANTHER" id="PTHR24559">
    <property type="entry name" value="TRANSPOSON TY3-I GAG-POL POLYPROTEIN"/>
    <property type="match status" value="1"/>
</dbReference>
<name>A0A9D4X0C8_PEA</name>
<dbReference type="Proteomes" id="UP001058974">
    <property type="component" value="Chromosome 5"/>
</dbReference>
<dbReference type="AlphaFoldDB" id="A0A9D4X0C8"/>
<gene>
    <name evidence="2" type="ORF">KIW84_056364</name>
</gene>
<keyword evidence="3" id="KW-1185">Reference proteome</keyword>
<accession>A0A9D4X0C8</accession>
<dbReference type="InterPro" id="IPR000477">
    <property type="entry name" value="RT_dom"/>
</dbReference>
<dbReference type="EMBL" id="JAMSHJ010000005">
    <property type="protein sequence ID" value="KAI5411199.1"/>
    <property type="molecule type" value="Genomic_DNA"/>
</dbReference>
<reference evidence="2 3" key="1">
    <citation type="journal article" date="2022" name="Nat. Genet.">
        <title>Improved pea reference genome and pan-genome highlight genomic features and evolutionary characteristics.</title>
        <authorList>
            <person name="Yang T."/>
            <person name="Liu R."/>
            <person name="Luo Y."/>
            <person name="Hu S."/>
            <person name="Wang D."/>
            <person name="Wang C."/>
            <person name="Pandey M.K."/>
            <person name="Ge S."/>
            <person name="Xu Q."/>
            <person name="Li N."/>
            <person name="Li G."/>
            <person name="Huang Y."/>
            <person name="Saxena R.K."/>
            <person name="Ji Y."/>
            <person name="Li M."/>
            <person name="Yan X."/>
            <person name="He Y."/>
            <person name="Liu Y."/>
            <person name="Wang X."/>
            <person name="Xiang C."/>
            <person name="Varshney R.K."/>
            <person name="Ding H."/>
            <person name="Gao S."/>
            <person name="Zong X."/>
        </authorList>
    </citation>
    <scope>NUCLEOTIDE SEQUENCE [LARGE SCALE GENOMIC DNA]</scope>
    <source>
        <strain evidence="2 3">cv. Zhongwan 6</strain>
    </source>
</reference>
<dbReference type="CDD" id="cd01647">
    <property type="entry name" value="RT_LTR"/>
    <property type="match status" value="1"/>
</dbReference>
<dbReference type="SUPFAM" id="SSF56672">
    <property type="entry name" value="DNA/RNA polymerases"/>
    <property type="match status" value="1"/>
</dbReference>
<protein>
    <recommendedName>
        <fullName evidence="1">Reverse transcriptase domain-containing protein</fullName>
    </recommendedName>
</protein>
<proteinExistence type="predicted"/>